<evidence type="ECO:0000313" key="3">
    <source>
        <dbReference type="Proteomes" id="UP000261660"/>
    </source>
</evidence>
<dbReference type="Ensembl" id="ENSLBET00000016527.1">
    <property type="protein sequence ID" value="ENSLBEP00000015597.1"/>
    <property type="gene ID" value="ENSLBEG00000012127.1"/>
</dbReference>
<evidence type="ECO:0000313" key="2">
    <source>
        <dbReference type="Ensembl" id="ENSLBEP00000015597.1"/>
    </source>
</evidence>
<organism evidence="2 3">
    <name type="scientific">Labrus bergylta</name>
    <name type="common">ballan wrasse</name>
    <dbReference type="NCBI Taxonomy" id="56723"/>
    <lineage>
        <taxon>Eukaryota</taxon>
        <taxon>Metazoa</taxon>
        <taxon>Chordata</taxon>
        <taxon>Craniata</taxon>
        <taxon>Vertebrata</taxon>
        <taxon>Euteleostomi</taxon>
        <taxon>Actinopterygii</taxon>
        <taxon>Neopterygii</taxon>
        <taxon>Teleostei</taxon>
        <taxon>Neoteleostei</taxon>
        <taxon>Acanthomorphata</taxon>
        <taxon>Eupercaria</taxon>
        <taxon>Labriformes</taxon>
        <taxon>Labridae</taxon>
        <taxon>Labrus</taxon>
    </lineage>
</organism>
<reference evidence="2" key="2">
    <citation type="submission" date="2025-09" db="UniProtKB">
        <authorList>
            <consortium name="Ensembl"/>
        </authorList>
    </citation>
    <scope>IDENTIFICATION</scope>
</reference>
<keyword evidence="1" id="KW-0812">Transmembrane</keyword>
<sequence>MIEAIFISLLKVDYLPPIFFPISHSKVHFPLSIIIPSQGSLFRASSSSPSIRGLLKAFFSLKDTGNITYITCEIFPLIVIYLLWNY</sequence>
<reference evidence="2" key="1">
    <citation type="submission" date="2025-08" db="UniProtKB">
        <authorList>
            <consortium name="Ensembl"/>
        </authorList>
    </citation>
    <scope>IDENTIFICATION</scope>
</reference>
<dbReference type="AlphaFoldDB" id="A0A3Q3F9B3"/>
<keyword evidence="3" id="KW-1185">Reference proteome</keyword>
<accession>A0A3Q3F9B3</accession>
<dbReference type="Proteomes" id="UP000261660">
    <property type="component" value="Unplaced"/>
</dbReference>
<evidence type="ECO:0000256" key="1">
    <source>
        <dbReference type="SAM" id="Phobius"/>
    </source>
</evidence>
<proteinExistence type="predicted"/>
<dbReference type="InParanoid" id="A0A3Q3F9B3"/>
<feature type="transmembrane region" description="Helical" evidence="1">
    <location>
        <begin position="66"/>
        <end position="84"/>
    </location>
</feature>
<protein>
    <submittedName>
        <fullName evidence="2">Uncharacterized protein</fullName>
    </submittedName>
</protein>
<keyword evidence="1" id="KW-0472">Membrane</keyword>
<keyword evidence="1" id="KW-1133">Transmembrane helix</keyword>
<name>A0A3Q3F9B3_9LABR</name>